<evidence type="ECO:0000256" key="1">
    <source>
        <dbReference type="ARBA" id="ARBA00004141"/>
    </source>
</evidence>
<dbReference type="GO" id="GO:0035673">
    <property type="term" value="F:oligopeptide transmembrane transporter activity"/>
    <property type="evidence" value="ECO:0007669"/>
    <property type="project" value="InterPro"/>
</dbReference>
<feature type="transmembrane region" description="Helical" evidence="9">
    <location>
        <begin position="347"/>
        <end position="366"/>
    </location>
</feature>
<comment type="similarity">
    <text evidence="2">Belongs to the oligopeptide OPT transporter family.</text>
</comment>
<keyword evidence="11" id="KW-1185">Reference proteome</keyword>
<protein>
    <recommendedName>
        <fullName evidence="12">OPT family small oligopeptide transporter</fullName>
    </recommendedName>
</protein>
<evidence type="ECO:0000256" key="3">
    <source>
        <dbReference type="ARBA" id="ARBA00022448"/>
    </source>
</evidence>
<comment type="subcellular location">
    <subcellularLocation>
        <location evidence="1">Membrane</location>
        <topology evidence="1">Multi-pass membrane protein</topology>
    </subcellularLocation>
</comment>
<feature type="transmembrane region" description="Helical" evidence="9">
    <location>
        <begin position="677"/>
        <end position="699"/>
    </location>
</feature>
<evidence type="ECO:0000256" key="8">
    <source>
        <dbReference type="ARBA" id="ARBA00023136"/>
    </source>
</evidence>
<sequence>MSANDKAAYGVEGVHGVETVGDRYDEKTEKNVEGIPHATVTSAALNGGDDPIAAHDLEVTGYELEAIEGKLPQMSTERTKLIIAQLYEIHKYDQNFPRPTLDRMQEFLQRPDHLDQATPAHEDDKVGDDELLKEMKLEALLATENSPYLEVRANVDPTDDPDMPSLTFRVLVLGTIASGLGSFVDTLFANRNPAIYIGANVAQLLAYPAGRFMATTLPRKTFRTFGKEWTLNPGPFSPKEHMLITIMANVSFSSGYTNSIIPTQAMSFFFDMQFARKFGYQLLNTLGFTFVGYGLAGLTRRFLVYPSVAVWPSSLSIVALNKSFHTTVNEPVRGPFGKIFTMSREKFFLYTFGAMFIWFWFPGMIWQSLSYFSWMTWIAPNNIHLSAVTGMAGGMGLNPWPTFDWNILNANGTNPLTLPSFTIVNQMIGVIAAALISIAVYYRNDWNTGYIPINSNKVWANTGARYNVTKILDDDSNLDPAKYQTYSEPWMGAGYIVCFIFYFAMYSATLTYCVLYHRHDIALGFKSFTKVIRKQFRRGRPEDEEEDVLAEDVHSRLMARYKEVPEWQYLIVLLIAMVMGMVGVGVYPTHVTPAVLIFGIIMPLIVMIPCGLVQAVTGMPIPLNVLAEFIGGAIVPGNANSLIYFKTYGYIATYQALAFSSDLKLAHYLKIPPYHTFAMQIWATLIYCFVCAGLQNYILAFKGVCTSAAKFGMSCPGANTFFTSAVFWGTLGPARLFGPGKRYNLMLLGFPAGVVVVLALWVLRKKFPRSEMLRQVHPVMWFAGAAYWGPPYNFSYFVGNVYVTLLSFGYIRKRYAAFWAKYNYVLAASFPAGIAIAAIIIFFGTAIPKDGSIYLDWWGNNVVSAGCEGGGCPRLTLADGEVFGAPVNSGLFT</sequence>
<gene>
    <name evidence="10" type="ORF">EHS24_008750</name>
</gene>
<dbReference type="Pfam" id="PF03169">
    <property type="entry name" value="OPT"/>
    <property type="match status" value="1"/>
</dbReference>
<dbReference type="AlphaFoldDB" id="A0A427XR59"/>
<organism evidence="10 11">
    <name type="scientific">Apiotrichum porosum</name>
    <dbReference type="NCBI Taxonomy" id="105984"/>
    <lineage>
        <taxon>Eukaryota</taxon>
        <taxon>Fungi</taxon>
        <taxon>Dikarya</taxon>
        <taxon>Basidiomycota</taxon>
        <taxon>Agaricomycotina</taxon>
        <taxon>Tremellomycetes</taxon>
        <taxon>Trichosporonales</taxon>
        <taxon>Trichosporonaceae</taxon>
        <taxon>Apiotrichum</taxon>
    </lineage>
</organism>
<feature type="transmembrane region" description="Helical" evidence="9">
    <location>
        <begin position="823"/>
        <end position="847"/>
    </location>
</feature>
<dbReference type="OrthoDB" id="9986677at2759"/>
<evidence type="ECO:0000313" key="10">
    <source>
        <dbReference type="EMBL" id="RSH81307.1"/>
    </source>
</evidence>
<evidence type="ECO:0000256" key="6">
    <source>
        <dbReference type="ARBA" id="ARBA00022927"/>
    </source>
</evidence>
<evidence type="ECO:0000256" key="4">
    <source>
        <dbReference type="ARBA" id="ARBA00022692"/>
    </source>
</evidence>
<accession>A0A427XR59</accession>
<feature type="transmembrane region" description="Helical" evidence="9">
    <location>
        <begin position="492"/>
        <end position="517"/>
    </location>
</feature>
<dbReference type="PANTHER" id="PTHR22601">
    <property type="entry name" value="ISP4 LIKE PROTEIN"/>
    <property type="match status" value="1"/>
</dbReference>
<evidence type="ECO:0000256" key="7">
    <source>
        <dbReference type="ARBA" id="ARBA00022989"/>
    </source>
</evidence>
<keyword evidence="4 9" id="KW-0812">Transmembrane</keyword>
<keyword evidence="3" id="KW-0813">Transport</keyword>
<evidence type="ECO:0008006" key="12">
    <source>
        <dbReference type="Google" id="ProtNLM"/>
    </source>
</evidence>
<dbReference type="GO" id="GO:0016020">
    <property type="term" value="C:membrane"/>
    <property type="evidence" value="ECO:0007669"/>
    <property type="project" value="UniProtKB-SubCell"/>
</dbReference>
<evidence type="ECO:0000256" key="9">
    <source>
        <dbReference type="SAM" id="Phobius"/>
    </source>
</evidence>
<dbReference type="InterPro" id="IPR004813">
    <property type="entry name" value="OPT"/>
</dbReference>
<evidence type="ECO:0000256" key="5">
    <source>
        <dbReference type="ARBA" id="ARBA00022856"/>
    </source>
</evidence>
<keyword evidence="7 9" id="KW-1133">Transmembrane helix</keyword>
<dbReference type="RefSeq" id="XP_028476026.1">
    <property type="nucleotide sequence ID" value="XM_028624052.1"/>
</dbReference>
<dbReference type="GO" id="GO:0015031">
    <property type="term" value="P:protein transport"/>
    <property type="evidence" value="ECO:0007669"/>
    <property type="project" value="UniProtKB-KW"/>
</dbReference>
<keyword evidence="8 9" id="KW-0472">Membrane</keyword>
<dbReference type="NCBIfam" id="TIGR00727">
    <property type="entry name" value="ISP4_OPT"/>
    <property type="match status" value="1"/>
</dbReference>
<dbReference type="GeneID" id="39593293"/>
<feature type="transmembrane region" description="Helical" evidence="9">
    <location>
        <begin position="594"/>
        <end position="616"/>
    </location>
</feature>
<dbReference type="Proteomes" id="UP000279236">
    <property type="component" value="Unassembled WGS sequence"/>
</dbReference>
<evidence type="ECO:0000256" key="2">
    <source>
        <dbReference type="ARBA" id="ARBA00008807"/>
    </source>
</evidence>
<feature type="transmembrane region" description="Helical" evidence="9">
    <location>
        <begin position="567"/>
        <end position="587"/>
    </location>
</feature>
<feature type="transmembrane region" description="Helical" evidence="9">
    <location>
        <begin position="743"/>
        <end position="763"/>
    </location>
</feature>
<feature type="transmembrane region" description="Helical" evidence="9">
    <location>
        <begin position="278"/>
        <end position="296"/>
    </location>
</feature>
<reference evidence="10 11" key="1">
    <citation type="submission" date="2018-11" db="EMBL/GenBank/DDBJ databases">
        <title>Genome sequence of Apiotrichum porosum DSM 27194.</title>
        <authorList>
            <person name="Aliyu H."/>
            <person name="Gorte O."/>
            <person name="Ochsenreither K."/>
        </authorList>
    </citation>
    <scope>NUCLEOTIDE SEQUENCE [LARGE SCALE GENOMIC DNA]</scope>
    <source>
        <strain evidence="10 11">DSM 27194</strain>
    </source>
</reference>
<keyword evidence="5" id="KW-0571">Peptide transport</keyword>
<dbReference type="InterPro" id="IPR004648">
    <property type="entry name" value="Oligpept_transpt"/>
</dbReference>
<comment type="caution">
    <text evidence="10">The sequence shown here is derived from an EMBL/GenBank/DDBJ whole genome shotgun (WGS) entry which is preliminary data.</text>
</comment>
<feature type="transmembrane region" description="Helical" evidence="9">
    <location>
        <begin position="794"/>
        <end position="811"/>
    </location>
</feature>
<dbReference type="EMBL" id="RSCE01000007">
    <property type="protein sequence ID" value="RSH81307.1"/>
    <property type="molecule type" value="Genomic_DNA"/>
</dbReference>
<dbReference type="NCBIfam" id="TIGR00728">
    <property type="entry name" value="OPT_sfam"/>
    <property type="match status" value="1"/>
</dbReference>
<evidence type="ECO:0000313" key="11">
    <source>
        <dbReference type="Proteomes" id="UP000279236"/>
    </source>
</evidence>
<name>A0A427XR59_9TREE</name>
<proteinExistence type="inferred from homology"/>
<feature type="transmembrane region" description="Helical" evidence="9">
    <location>
        <begin position="423"/>
        <end position="442"/>
    </location>
</feature>
<keyword evidence="6" id="KW-0653">Protein transport</keyword>